<feature type="region of interest" description="Disordered" evidence="1">
    <location>
        <begin position="1859"/>
        <end position="1977"/>
    </location>
</feature>
<feature type="compositionally biased region" description="Basic and acidic residues" evidence="1">
    <location>
        <begin position="2516"/>
        <end position="2526"/>
    </location>
</feature>
<organism evidence="2 3">
    <name type="scientific">Besnoitia besnoiti</name>
    <name type="common">Apicomplexan protozoan</name>
    <dbReference type="NCBI Taxonomy" id="94643"/>
    <lineage>
        <taxon>Eukaryota</taxon>
        <taxon>Sar</taxon>
        <taxon>Alveolata</taxon>
        <taxon>Apicomplexa</taxon>
        <taxon>Conoidasida</taxon>
        <taxon>Coccidia</taxon>
        <taxon>Eucoccidiorida</taxon>
        <taxon>Eimeriorina</taxon>
        <taxon>Sarcocystidae</taxon>
        <taxon>Besnoitia</taxon>
    </lineage>
</organism>
<feature type="compositionally biased region" description="Acidic residues" evidence="1">
    <location>
        <begin position="2635"/>
        <end position="2644"/>
    </location>
</feature>
<feature type="compositionally biased region" description="Basic residues" evidence="1">
    <location>
        <begin position="2504"/>
        <end position="2515"/>
    </location>
</feature>
<accession>A0A2A9MFM2</accession>
<feature type="compositionally biased region" description="Basic and acidic residues" evidence="1">
    <location>
        <begin position="921"/>
        <end position="931"/>
    </location>
</feature>
<feature type="region of interest" description="Disordered" evidence="1">
    <location>
        <begin position="2604"/>
        <end position="2764"/>
    </location>
</feature>
<feature type="compositionally biased region" description="Low complexity" evidence="1">
    <location>
        <begin position="125"/>
        <end position="153"/>
    </location>
</feature>
<feature type="region of interest" description="Disordered" evidence="1">
    <location>
        <begin position="2325"/>
        <end position="2353"/>
    </location>
</feature>
<gene>
    <name evidence="2" type="ORF">BESB_037560</name>
</gene>
<sequence length="3691" mass="389642">MEEGDSSGPPEPCPGAPSQFSGCGAASFSVVASSGDFGSRRLFEEETHAGRPWSRGEEETLFSFFELCSQLPALLLALHASEDEAVGTQAAETIGAATDAPSPGDGDACGSSSKARRPRRRLRRSSSSSLDTGSAPASSAPSPSHASAPTSSSLFLTPSRSGGGPPRSCFPASPRLSVPAAWSFSGSTLCACPASAPAPAGSLASPGLAVLFPVSTHRLPAALLQWAESAAALAWPSLDAPKLHEALLELLLEALGTAFQLYAQTHLWAFADPQALVRRAWQNRFGGDASALLAAEAPHATPSRRQSGVAVRASSSFSSSSFFASIAASPASPGASASVSSSPQPRLSSGFHLSVPRQKDAAGLSATFDGPPAGGGSRAKGRRAQLLSLSLEPEAPSPGGGESPRAERRVRKKTKKEGAPQLPGAVALVSQASLFSLLLERFASYARLLDFALELASLLCCRWSAPRSSSAPRGGPQGAASATPAPPEERALRVRGLASSQARATRDARRQRGDDEPQLDADCVELLATPGPPRRSRGTPEKCAESRAEKTPDTGLGSRDEEDEGCFDGTNATPEEEEDSEGQTRYEVYVQRIKEAACAAAEAHRPPLAAALLEGLQALYFSMFSRLRLGGMLWPPAEGDQKTPRAELHCPCPFRDAAGRGCPQTSSACSVSSARQSLDSVALASGSVAQGSPSLRCKDCASLSSEVHRFCSAFVSRQEQEALAFWGSSVTGARPRSEARASGAEIPVPFPGCATLQLLTHYDPLEGAVHFTADAQGESEDTAQAERAREESDRREVEHMVSRAVPLLFAAVTGSEASGVSSAAPYVSAGAGRCGAAGEDAAFGAARRSVSSVENAPTVGATAGSLDDLLLPLLSLTGDAIEPFRLLFPFIASLTRAPQPAAWRSAGLATVATEGPSQAGEGKDPAADGRSRESLHIRFLRALGDVRLQRLDAESEAQSPVLLMPRAAVLSGLAAARRSRECRKDEEARVAQAAMKQAEGRTPTARREEASARLGGLRASCSHAEPGEARLRGGGLQEDADGTMTCTCYGMKDEPHESEEDADWRIDGRDFDAFLEAAVDAVQVPGWKCTAVNGKRARARAERDPRKSQECACCARLLEPACGLEAAPAAGGRKKSGDLLRSPRDGRGGLRTKDQPEKRRQKPPALFCTPYEDPLYARGLPSSRASSGPASPSASLLRCPQCGSADAPQFLPPCAASSRRRSPSETISMLCLYLDVRPSLLLSTARLTLSPKSLSLPAAAAPAQRGPRRDPQSPAIAAALRCLASSPFLAHLFAFSADGPPAPPGFCDLNAAANLFFLFGQQRVWRASLAALLLRRLRNDCLGWGDGRRSAFSFEETGGGAGGRSPRRHGSEVGQPSPQPRSRESVFQPLLRVLTGHCHPFLHLCWGGPLAAASADGAPGSSGRLHPPQRARRGGRAARNSEQRDNLRDLDVCLCSIGVTLLLLLREARIRELEACVHLFPSSLPMLADLRAADLLLRCDSNVGAGPARALAGWRQQRGTETAPLAQRRAERKAASAPSLGRGARPGAVEALTEGLAEGMQAGRVDATWRGGDSEADQVLCTPLTAEAIGRAFREMMKERLLPHFFGLVYARQARQLERTRWRASLGARLSSVLGRAARVEERRKVERLFRFDLGGQEALRRGADAYLLLSLGALLAQLLLTLHFLRVPPRDARRVLLPLRRFLLTAFALDDLDSLVFALLPALRDLGLCLAGEPPLPGGEQVSTEAPEGPSFPAPESPAPAPASLARSPYFTRSSLRRTRAASGGAAERPGEETFWGTGEYLAAARHGEQGAEERSRAETPPPSRSSPEVLARALWRDAPGPSCLCDLVAISCDSRGAHAEPGAETTPRGERRGRAREQGLEDVAMQSEGEQSPERRERCDESEEAQAGPRRTASTRRERTQGKLWPFVCRGKQTRDSGGSAPASRGSARRRGQREEASATAARPAASGAGREEEGKVGAGLVGQITGLGGSQCASGPLGVSSRVSIVSASALRAEAMCSSRAQISQDAASCWSYMISMSWLARTGEDDGSTEVGGPPASSDSSDAEDGAAWMGFAEKENADALEGVGRTRIRAGLLAGEWPDKDGEDTRASWAKGGAQRWPWGGNPRGRERTLLDFYIELIGGPLRFAAVYRHRLGKRLADVNFFALVKQAERFDGADSSGELNVSQRRPRTSNASSCKSQRTGRSSRANSEVADDGTDTQATADRGSFFVPAPRSACAPDMQPFRRRSREAVGEANTPDEQTGGTAARGAAAEFCAEFASTPRLLQRLARLTDYVESCVGTHAGENSSLSFFAFIRSPAAAPPPTWGGRDGVEGSRDGERTDEEEARGSQSGGAYFANCRIMLNDARTNVEACALLEARLAQLVAFFWATRSQVEARWAQLRVLSEGSQRRASGCSAADGMEAAIDLAADVLAHAGNVSGSRQAASAAAPAHRLDSGEDAEDVRSGVIQGVARGTPSRLTRSALPLLGRGDDDLEQTPTRTRSRRASSRPKKRAEPRWMRDSCDGDECPASSLAAREPGRRRRTTSLSNSFCWPGSQSARPSGGAADNPFAVSAMAAAEGGGAEGASDAEMDEPRAEFEDFACTPSQMSVRLPSQPQRGRTRRASRPSVPFEDTESDEPGEEVPSPLTCGASTSFLGPSLALADAPSPLPSPPSASSASPTPSRPRRSLRVSAPLGDVQRALPLAGPPRVGDEALAASGASGAPDPAPCGFRAGPGTVRGRQGRASRPSNTGAGLAQMQRQKTCRRLLSRASFSFPASSSRLCAPRARRPSVAADAAMTDAPMTDAPMTDASEHAALPTAAPVLSCLALPTSAFSLCVPSMTVCLAALIFWPSPVTPFASSLSASFAVPSSAAASSASKGGTWAIEVAQPASLQKGEMQKLPLLLRAAERECAAAYEDNCRGRWVPEFFHRDSLVEVELSLAPRCSGGACAPACPPCRGPPRARTAWVSIHQAAILLLLDGQVMETDVSSEVGAEHPSRVAPTDGHGPPAPHQDSAAAPEPRTAGPDGLGSDADAPSPVRLSAPEIAKKLQIDVRHLRRHLKILIVGGWLARAKRGSLVHEGEARLKPEEAAKDGRWASEQAPARGGSLIGPSQSSVHAQGLPPPGNGGCGGPVWPEDPRRLGELANPVDARARRCRRERDEKDEWLYFLAPEQPQPAPSWGARHGDPKREADALQQRPAGLLRETQREREPDAETPEGREAPAAGRDAVSLAAAVEPAGLPHPLWAVGKGGEPEDGEEAAARSACELDRHGSDLWSVASHAASGRGAETTTGRRRGARGMGSVRGAGLAVKEEDGGAEGGGFAAFHAGASGLPAFRAAREGAGLLRGGLLLHGAADDARRPSRESSASSSSPPDQQPPRRQRERRRQDGGGRSPPPPPARSRVARRRGSGGASGTDDEVQRMAAPECSFASGGTCLEATPFACGEDLDLSHPQLPLLAARPAARRELERDADVLEAGDADAVWSGQSEVSRLLTAFSEGPAAAGAVGEYEARLGDLMSVDLFDPQISTVADLSEGEDDDERLRPNDDESPERLHGVSQNAFALGDRARSQGVAEARTGGLGAALGAAHTLLRDEAAERFILELMRDRASNVSNVLHRATPSFVLLARLQQREKKLSARSGDDRRGDGKPEPERAAKTWRHEEILEILQTLEREGRVRKVCGNWELVD</sequence>
<feature type="region of interest" description="Disordered" evidence="1">
    <location>
        <begin position="1516"/>
        <end position="1545"/>
    </location>
</feature>
<feature type="region of interest" description="Disordered" evidence="1">
    <location>
        <begin position="2047"/>
        <end position="2069"/>
    </location>
</feature>
<feature type="compositionally biased region" description="Low complexity" evidence="1">
    <location>
        <begin position="1960"/>
        <end position="1971"/>
    </location>
</feature>
<feature type="compositionally biased region" description="Low complexity" evidence="1">
    <location>
        <begin position="466"/>
        <end position="482"/>
    </location>
</feature>
<keyword evidence="3" id="KW-1185">Reference proteome</keyword>
<feature type="compositionally biased region" description="Basic and acidic residues" evidence="1">
    <location>
        <begin position="1135"/>
        <end position="1158"/>
    </location>
</feature>
<feature type="region of interest" description="Disordered" evidence="1">
    <location>
        <begin position="912"/>
        <end position="931"/>
    </location>
</feature>
<feature type="compositionally biased region" description="Low complexity" evidence="1">
    <location>
        <begin position="2659"/>
        <end position="2669"/>
    </location>
</feature>
<feature type="region of interest" description="Disordered" evidence="1">
    <location>
        <begin position="389"/>
        <end position="419"/>
    </location>
</feature>
<feature type="compositionally biased region" description="Low complexity" evidence="1">
    <location>
        <begin position="2716"/>
        <end position="2727"/>
    </location>
</feature>
<feature type="compositionally biased region" description="Polar residues" evidence="1">
    <location>
        <begin position="2607"/>
        <end position="2621"/>
    </location>
</feature>
<dbReference type="KEGG" id="bbes:BESB_037560"/>
<evidence type="ECO:0000313" key="2">
    <source>
        <dbReference type="EMBL" id="PFH37298.1"/>
    </source>
</evidence>
<feature type="region of interest" description="Disordered" evidence="1">
    <location>
        <begin position="2471"/>
        <end position="2570"/>
    </location>
</feature>
<feature type="region of interest" description="Disordered" evidence="1">
    <location>
        <begin position="2106"/>
        <end position="2126"/>
    </location>
</feature>
<dbReference type="VEuPathDB" id="ToxoDB:BESB_037560"/>
<evidence type="ECO:0000256" key="1">
    <source>
        <dbReference type="SAM" id="MobiDB-lite"/>
    </source>
</evidence>
<feature type="region of interest" description="Disordered" evidence="1">
    <location>
        <begin position="95"/>
        <end position="160"/>
    </location>
</feature>
<feature type="compositionally biased region" description="Basic and acidic residues" evidence="1">
    <location>
        <begin position="504"/>
        <end position="515"/>
    </location>
</feature>
<feature type="compositionally biased region" description="Basic and acidic residues" evidence="1">
    <location>
        <begin position="3208"/>
        <end position="3224"/>
    </location>
</feature>
<dbReference type="Proteomes" id="UP000224006">
    <property type="component" value="Chromosome II"/>
</dbReference>
<protein>
    <submittedName>
        <fullName evidence="2">Uncharacterized protein</fullName>
    </submittedName>
</protein>
<feature type="compositionally biased region" description="Polar residues" evidence="1">
    <location>
        <begin position="2548"/>
        <end position="2563"/>
    </location>
</feature>
<feature type="region of interest" description="Disordered" evidence="1">
    <location>
        <begin position="2991"/>
        <end position="3043"/>
    </location>
</feature>
<name>A0A2A9MFM2_BESBE</name>
<feature type="region of interest" description="Disordered" evidence="1">
    <location>
        <begin position="3093"/>
        <end position="3145"/>
    </location>
</feature>
<proteinExistence type="predicted"/>
<dbReference type="GeneID" id="40308737"/>
<feature type="compositionally biased region" description="Polar residues" evidence="1">
    <location>
        <begin position="2183"/>
        <end position="2212"/>
    </location>
</feature>
<feature type="region of interest" description="Disordered" evidence="1">
    <location>
        <begin position="3533"/>
        <end position="3564"/>
    </location>
</feature>
<feature type="compositionally biased region" description="Basic and acidic residues" evidence="1">
    <location>
        <begin position="1869"/>
        <end position="1881"/>
    </location>
</feature>
<dbReference type="RefSeq" id="XP_029221307.1">
    <property type="nucleotide sequence ID" value="XM_029362342.1"/>
</dbReference>
<feature type="compositionally biased region" description="Basic and acidic residues" evidence="1">
    <location>
        <begin position="3544"/>
        <end position="3558"/>
    </location>
</feature>
<feature type="compositionally biased region" description="Pro residues" evidence="1">
    <location>
        <begin position="1751"/>
        <end position="1762"/>
    </location>
</feature>
<feature type="region of interest" description="Disordered" evidence="1">
    <location>
        <begin position="1416"/>
        <end position="1442"/>
    </location>
</feature>
<evidence type="ECO:0000313" key="3">
    <source>
        <dbReference type="Proteomes" id="UP000224006"/>
    </source>
</evidence>
<feature type="region of interest" description="Disordered" evidence="1">
    <location>
        <begin position="1807"/>
        <end position="1831"/>
    </location>
</feature>
<feature type="region of interest" description="Disordered" evidence="1">
    <location>
        <begin position="3359"/>
        <end position="3429"/>
    </location>
</feature>
<feature type="region of interest" description="Disordered" evidence="1">
    <location>
        <begin position="3283"/>
        <end position="3318"/>
    </location>
</feature>
<feature type="compositionally biased region" description="Low complexity" evidence="1">
    <location>
        <begin position="1939"/>
        <end position="1948"/>
    </location>
</feature>
<feature type="compositionally biased region" description="Basic and acidic residues" evidence="1">
    <location>
        <begin position="538"/>
        <end position="552"/>
    </location>
</feature>
<feature type="compositionally biased region" description="Basic residues" evidence="1">
    <location>
        <begin position="1427"/>
        <end position="1436"/>
    </location>
</feature>
<feature type="region of interest" description="Disordered" evidence="1">
    <location>
        <begin position="2178"/>
        <end position="2271"/>
    </location>
</feature>
<comment type="caution">
    <text evidence="2">The sequence shown here is derived from an EMBL/GenBank/DDBJ whole genome shotgun (WGS) entry which is preliminary data.</text>
</comment>
<feature type="compositionally biased region" description="Low complexity" evidence="1">
    <location>
        <begin position="3285"/>
        <end position="3294"/>
    </location>
</feature>
<feature type="compositionally biased region" description="Basic and acidic residues" evidence="1">
    <location>
        <begin position="2333"/>
        <end position="2342"/>
    </location>
</feature>
<dbReference type="EMBL" id="NWUJ01000002">
    <property type="protein sequence ID" value="PFH37298.1"/>
    <property type="molecule type" value="Genomic_DNA"/>
</dbReference>
<feature type="compositionally biased region" description="Low complexity" evidence="1">
    <location>
        <begin position="3368"/>
        <end position="3377"/>
    </location>
</feature>
<feature type="region of interest" description="Disordered" evidence="1">
    <location>
        <begin position="466"/>
        <end position="583"/>
    </location>
</feature>
<dbReference type="OrthoDB" id="332905at2759"/>
<feature type="region of interest" description="Disordered" evidence="1">
    <location>
        <begin position="3171"/>
        <end position="3230"/>
    </location>
</feature>
<feature type="region of interest" description="Disordered" evidence="1">
    <location>
        <begin position="1738"/>
        <end position="1767"/>
    </location>
</feature>
<feature type="region of interest" description="Disordered" evidence="1">
    <location>
        <begin position="1354"/>
        <end position="1383"/>
    </location>
</feature>
<feature type="region of interest" description="Disordered" evidence="1">
    <location>
        <begin position="1128"/>
        <end position="1172"/>
    </location>
</feature>
<feature type="compositionally biased region" description="Basic and acidic residues" evidence="1">
    <location>
        <begin position="1807"/>
        <end position="1819"/>
    </location>
</feature>
<feature type="compositionally biased region" description="Basic residues" evidence="1">
    <location>
        <begin position="114"/>
        <end position="124"/>
    </location>
</feature>
<feature type="compositionally biased region" description="Basic and acidic residues" evidence="1">
    <location>
        <begin position="3187"/>
        <end position="3196"/>
    </location>
</feature>
<reference evidence="2 3" key="1">
    <citation type="submission" date="2017-09" db="EMBL/GenBank/DDBJ databases">
        <title>Genome sequencing of Besnoitia besnoiti strain Bb-Ger1.</title>
        <authorList>
            <person name="Schares G."/>
            <person name="Venepally P."/>
            <person name="Lorenzi H.A."/>
        </authorList>
    </citation>
    <scope>NUCLEOTIDE SEQUENCE [LARGE SCALE GENOMIC DNA]</scope>
    <source>
        <strain evidence="2 3">Bb-Ger1</strain>
    </source>
</reference>
<feature type="region of interest" description="Disordered" evidence="1">
    <location>
        <begin position="3638"/>
        <end position="3659"/>
    </location>
</feature>